<reference evidence="5 6" key="1">
    <citation type="journal article" date="2014" name="Genome Announc.">
        <title>Draft Genome Sequence of the Agar-Degrading Bacterium Catenovulum sp. Strain DS-2, Isolated from Intestines of Haliotis diversicolor.</title>
        <authorList>
            <person name="Shan D."/>
            <person name="Li X."/>
            <person name="Gu Z."/>
            <person name="Wei G."/>
            <person name="Gao Z."/>
            <person name="Shao Z."/>
        </authorList>
    </citation>
    <scope>NUCLEOTIDE SEQUENCE [LARGE SCALE GENOMIC DNA]</scope>
    <source>
        <strain evidence="5 6">DS-2</strain>
    </source>
</reference>
<keyword evidence="5" id="KW-0645">Protease</keyword>
<keyword evidence="6" id="KW-1185">Reference proteome</keyword>
<dbReference type="SMART" id="SM00631">
    <property type="entry name" value="Zn_pept"/>
    <property type="match status" value="1"/>
</dbReference>
<evidence type="ECO:0000256" key="3">
    <source>
        <dbReference type="PROSITE-ProRule" id="PRU01379"/>
    </source>
</evidence>
<dbReference type="SUPFAM" id="SSF52317">
    <property type="entry name" value="Class I glutamine amidotransferase-like"/>
    <property type="match status" value="1"/>
</dbReference>
<proteinExistence type="inferred from homology"/>
<evidence type="ECO:0000259" key="4">
    <source>
        <dbReference type="PROSITE" id="PS52035"/>
    </source>
</evidence>
<dbReference type="Gene3D" id="3.40.50.880">
    <property type="match status" value="1"/>
</dbReference>
<protein>
    <submittedName>
        <fullName evidence="5">Peptidase M14 carboxypeptidase A</fullName>
    </submittedName>
</protein>
<dbReference type="PANTHER" id="PTHR11705:SF89">
    <property type="entry name" value="PEPTIDASE M14 CARBOXYPEPTIDASE A DOMAIN-CONTAINING PROTEIN"/>
    <property type="match status" value="1"/>
</dbReference>
<dbReference type="PANTHER" id="PTHR11705">
    <property type="entry name" value="PROTEASE FAMILY M14 CARBOXYPEPTIDASE A,B"/>
    <property type="match status" value="1"/>
</dbReference>
<comment type="caution">
    <text evidence="3">Lacks conserved residue(s) required for the propagation of feature annotation.</text>
</comment>
<dbReference type="GO" id="GO:0008270">
    <property type="term" value="F:zinc ion binding"/>
    <property type="evidence" value="ECO:0007669"/>
    <property type="project" value="InterPro"/>
</dbReference>
<dbReference type="InterPro" id="IPR000834">
    <property type="entry name" value="Peptidase_M14"/>
</dbReference>
<dbReference type="OrthoDB" id="9758209at2"/>
<dbReference type="EMBL" id="ARZY01000004">
    <property type="protein sequence ID" value="EWH11566.1"/>
    <property type="molecule type" value="Genomic_DNA"/>
</dbReference>
<keyword evidence="5" id="KW-0378">Hydrolase</keyword>
<dbReference type="InterPro" id="IPR029062">
    <property type="entry name" value="Class_I_gatase-like"/>
</dbReference>
<dbReference type="AlphaFoldDB" id="W7QI96"/>
<dbReference type="eggNOG" id="COG2866">
    <property type="taxonomic scope" value="Bacteria"/>
</dbReference>
<keyword evidence="5" id="KW-0121">Carboxypeptidase</keyword>
<evidence type="ECO:0000313" key="5">
    <source>
        <dbReference type="EMBL" id="EWH11566.1"/>
    </source>
</evidence>
<comment type="caution">
    <text evidence="5">The sequence shown here is derived from an EMBL/GenBank/DDBJ whole genome shotgun (WGS) entry which is preliminary data.</text>
</comment>
<dbReference type="RefSeq" id="WP_051479590.1">
    <property type="nucleotide sequence ID" value="NZ_ARZY01000004.1"/>
</dbReference>
<dbReference type="Pfam" id="PF00246">
    <property type="entry name" value="Peptidase_M14"/>
    <property type="match status" value="1"/>
</dbReference>
<dbReference type="Proteomes" id="UP000019276">
    <property type="component" value="Unassembled WGS sequence"/>
</dbReference>
<sequence length="842" mass="96769">MKRFSRIFVVFFASIYSYGIFANLTSPEQYFPSYQADKHLRFDQIANYLNYVDKSTAKSKLIQFGWSEEGRPLYLLAVSSKKNIENLDEIRIRHEQLSNPYATRLNSHNLPVIVWLSFASHGDEPSGAHAAIKIIHYLLSNNQPEVNNWLNNSVLLFEVVANPDGFDQYANWVSGFYSDYPSSHAQHAKNTQKWPKSRGNHYWFDLNRDWLPQTQAESKARVLEYHKWKPNVLADFHEMQSNQSYFFQPGVKARINPLTPEQNIDLTKDLSNYTARAFDQASKLYYSEENFDDFYIGKGSTYPDLQGGLGILLEQAQSQGQQIQTQNGLLTFAQSVENQMTGITSMIRAANAKRKALIDFQQDFFRNNITLAQKDKVSGYLVQSQYDEHSLEQFLQLMSAHQIKVYPLEQDYQANDQLVFYKNTSYWIPLQQAQYRLIKSIFSRQTEFNDHTFYDVTNWNIALAYGLQHYSIEGRFFGVKAHEQPWDINRHAKTLQKTTNLTENAAGYLLDWRNGKNRFALSEILRNNIKVRVAKAQFKGVTPNGSKSFPAGSVLILRADNTKQAVTQFKNLVSQYNLRAHNLTTAHTPDGPDLGSDKVQLIELPKVATLAAPWVSQSEIGEFWYWLDKKIKLPLTMLADTRHTKWPLNDFTHLYLADGQYQNLTTQQIDQIKTWVDQGGTLIVTKRAAIWASQQQLIKNDYLSERDLSSPFKQNYDYANKESFYSEMRISGTVFKGAIDPTHPLGFGRTTPLVHLFRNDRVVLLETSTPFADVALYDNDPLTAGYVSPENINHIKNTVALTHHKVGSGRVIAFSDNPLFRGYWFDTAKMLTNSLFFAELID</sequence>
<dbReference type="STRING" id="1328313.DS2_03620"/>
<dbReference type="GO" id="GO:0006508">
    <property type="term" value="P:proteolysis"/>
    <property type="evidence" value="ECO:0007669"/>
    <property type="project" value="InterPro"/>
</dbReference>
<name>W7QI96_9ALTE</name>
<evidence type="ECO:0000313" key="6">
    <source>
        <dbReference type="Proteomes" id="UP000019276"/>
    </source>
</evidence>
<dbReference type="GO" id="GO:0005615">
    <property type="term" value="C:extracellular space"/>
    <property type="evidence" value="ECO:0007669"/>
    <property type="project" value="TreeGrafter"/>
</dbReference>
<evidence type="ECO:0000256" key="2">
    <source>
        <dbReference type="ARBA" id="ARBA00005988"/>
    </source>
</evidence>
<dbReference type="GO" id="GO:0004181">
    <property type="term" value="F:metallocarboxypeptidase activity"/>
    <property type="evidence" value="ECO:0007669"/>
    <property type="project" value="InterPro"/>
</dbReference>
<dbReference type="SUPFAM" id="SSF53187">
    <property type="entry name" value="Zn-dependent exopeptidases"/>
    <property type="match status" value="1"/>
</dbReference>
<dbReference type="Gene3D" id="3.40.630.10">
    <property type="entry name" value="Zn peptidases"/>
    <property type="match status" value="1"/>
</dbReference>
<accession>W7QI96</accession>
<gene>
    <name evidence="5" type="ORF">DS2_03620</name>
</gene>
<organism evidence="5 6">
    <name type="scientific">Catenovulum agarivorans DS-2</name>
    <dbReference type="NCBI Taxonomy" id="1328313"/>
    <lineage>
        <taxon>Bacteria</taxon>
        <taxon>Pseudomonadati</taxon>
        <taxon>Pseudomonadota</taxon>
        <taxon>Gammaproteobacteria</taxon>
        <taxon>Alteromonadales</taxon>
        <taxon>Alteromonadaceae</taxon>
        <taxon>Catenovulum</taxon>
    </lineage>
</organism>
<dbReference type="PROSITE" id="PS52035">
    <property type="entry name" value="PEPTIDASE_M14"/>
    <property type="match status" value="1"/>
</dbReference>
<evidence type="ECO:0000256" key="1">
    <source>
        <dbReference type="ARBA" id="ARBA00001947"/>
    </source>
</evidence>
<comment type="similarity">
    <text evidence="2 3">Belongs to the peptidase M14 family.</text>
</comment>
<comment type="cofactor">
    <cofactor evidence="1">
        <name>Zn(2+)</name>
        <dbReference type="ChEBI" id="CHEBI:29105"/>
    </cofactor>
</comment>
<feature type="domain" description="Peptidase M14" evidence="4">
    <location>
        <begin position="38"/>
        <end position="336"/>
    </location>
</feature>
<dbReference type="PATRIC" id="fig|1328313.3.peg.749"/>